<sequence>MLKHNPTLKYVINRILWYVLTFFVAITINFFLPRIGGSDPVTLTLNRMSSGMTPDRVRQMEEDLNVRYNLARLDEDGNAIRAKVGADGNFVRDAEGDLVPDEKGRVVRRSLFNQYLNYLGMTMRGDLGMSIQQDRPVAEIMRESIPWTLALQFPSIVIGWIVGNILGVLAAYKRGSFDKILFPASMLSTSIPFFVFGMVLVYVFAIQLNLFPAYGGYAWEYTPGLNMGFIMSAGYHFILPFLSICPVMAGGQAIGMRSMSIYELGTDYIKFSKTLGIREHRIIKYIFRNAMLPQLTGLAMMLGQMVGGALITELIFSYPGLGTALLDAVNQNDYFVIQGGALIVAIFLLIANFTVDILIGIFDPRVKAGRVEG</sequence>
<dbReference type="PANTHER" id="PTHR43163:SF6">
    <property type="entry name" value="DIPEPTIDE TRANSPORT SYSTEM PERMEASE PROTEIN DPPB-RELATED"/>
    <property type="match status" value="1"/>
</dbReference>
<keyword evidence="2 7" id="KW-0813">Transport</keyword>
<feature type="transmembrane region" description="Helical" evidence="7">
    <location>
        <begin position="336"/>
        <end position="362"/>
    </location>
</feature>
<feature type="transmembrane region" description="Helical" evidence="7">
    <location>
        <begin position="225"/>
        <end position="249"/>
    </location>
</feature>
<dbReference type="Pfam" id="PF00528">
    <property type="entry name" value="BPD_transp_1"/>
    <property type="match status" value="1"/>
</dbReference>
<organism evidence="9 10">
    <name type="scientific">Chitinivibrio alkaliphilus ACht1</name>
    <dbReference type="NCBI Taxonomy" id="1313304"/>
    <lineage>
        <taxon>Bacteria</taxon>
        <taxon>Pseudomonadati</taxon>
        <taxon>Fibrobacterota</taxon>
        <taxon>Chitinivibrionia</taxon>
        <taxon>Chitinivibrionales</taxon>
        <taxon>Chitinivibrionaceae</taxon>
        <taxon>Chitinivibrio</taxon>
    </lineage>
</organism>
<dbReference type="eggNOG" id="COG0601">
    <property type="taxonomic scope" value="Bacteria"/>
</dbReference>
<evidence type="ECO:0000259" key="8">
    <source>
        <dbReference type="PROSITE" id="PS50928"/>
    </source>
</evidence>
<comment type="subcellular location">
    <subcellularLocation>
        <location evidence="1 7">Cell membrane</location>
        <topology evidence="1 7">Multi-pass membrane protein</topology>
    </subcellularLocation>
</comment>
<dbReference type="Gene3D" id="1.10.3720.10">
    <property type="entry name" value="MetI-like"/>
    <property type="match status" value="1"/>
</dbReference>
<dbReference type="PROSITE" id="PS50928">
    <property type="entry name" value="ABC_TM1"/>
    <property type="match status" value="1"/>
</dbReference>
<gene>
    <name evidence="9" type="ORF">CALK_0897</name>
</gene>
<dbReference type="STRING" id="1313304.CALK_0897"/>
<evidence type="ECO:0000313" key="9">
    <source>
        <dbReference type="EMBL" id="ERP32168.1"/>
    </source>
</evidence>
<feature type="transmembrane region" description="Helical" evidence="7">
    <location>
        <begin position="151"/>
        <end position="172"/>
    </location>
</feature>
<evidence type="ECO:0000256" key="2">
    <source>
        <dbReference type="ARBA" id="ARBA00022448"/>
    </source>
</evidence>
<dbReference type="GO" id="GO:0005886">
    <property type="term" value="C:plasma membrane"/>
    <property type="evidence" value="ECO:0007669"/>
    <property type="project" value="UniProtKB-SubCell"/>
</dbReference>
<reference evidence="9 10" key="1">
    <citation type="journal article" date="2013" name="Environ. Microbiol.">
        <title>Genome analysis of Chitinivibrio alkaliphilus gen. nov., sp. nov., a novel extremely haloalkaliphilic anaerobic chitinolytic bacterium from the candidate phylum Termite Group 3.</title>
        <authorList>
            <person name="Sorokin D.Y."/>
            <person name="Gumerov V.M."/>
            <person name="Rakitin A.L."/>
            <person name="Beletsky A.V."/>
            <person name="Damste J.S."/>
            <person name="Muyzer G."/>
            <person name="Mardanov A.V."/>
            <person name="Ravin N.V."/>
        </authorList>
    </citation>
    <scope>NUCLEOTIDE SEQUENCE [LARGE SCALE GENOMIC DNA]</scope>
    <source>
        <strain evidence="9 10">ACht1</strain>
    </source>
</reference>
<feature type="transmembrane region" description="Helical" evidence="7">
    <location>
        <begin position="184"/>
        <end position="205"/>
    </location>
</feature>
<dbReference type="OrthoDB" id="9803623at2"/>
<evidence type="ECO:0000256" key="6">
    <source>
        <dbReference type="ARBA" id="ARBA00023136"/>
    </source>
</evidence>
<feature type="transmembrane region" description="Helical" evidence="7">
    <location>
        <begin position="295"/>
        <end position="316"/>
    </location>
</feature>
<evidence type="ECO:0000256" key="5">
    <source>
        <dbReference type="ARBA" id="ARBA00022989"/>
    </source>
</evidence>
<dbReference type="AlphaFoldDB" id="U7D899"/>
<dbReference type="RefSeq" id="WP_022636399.1">
    <property type="nucleotide sequence ID" value="NZ_ASJR01000006.1"/>
</dbReference>
<dbReference type="InterPro" id="IPR000515">
    <property type="entry name" value="MetI-like"/>
</dbReference>
<evidence type="ECO:0000256" key="4">
    <source>
        <dbReference type="ARBA" id="ARBA00022692"/>
    </source>
</evidence>
<comment type="similarity">
    <text evidence="7">Belongs to the binding-protein-dependent transport system permease family.</text>
</comment>
<protein>
    <submittedName>
        <fullName evidence="9">ABC-type dipeptide/oligopeptide/nickel transport system, permease component</fullName>
    </submittedName>
</protein>
<comment type="caution">
    <text evidence="9">The sequence shown here is derived from an EMBL/GenBank/DDBJ whole genome shotgun (WGS) entry which is preliminary data.</text>
</comment>
<dbReference type="GO" id="GO:0055085">
    <property type="term" value="P:transmembrane transport"/>
    <property type="evidence" value="ECO:0007669"/>
    <property type="project" value="InterPro"/>
</dbReference>
<evidence type="ECO:0000256" key="3">
    <source>
        <dbReference type="ARBA" id="ARBA00022475"/>
    </source>
</evidence>
<evidence type="ECO:0000313" key="10">
    <source>
        <dbReference type="Proteomes" id="UP000017148"/>
    </source>
</evidence>
<evidence type="ECO:0000256" key="7">
    <source>
        <dbReference type="RuleBase" id="RU363032"/>
    </source>
</evidence>
<feature type="domain" description="ABC transmembrane type-1" evidence="8">
    <location>
        <begin position="145"/>
        <end position="359"/>
    </location>
</feature>
<dbReference type="Proteomes" id="UP000017148">
    <property type="component" value="Unassembled WGS sequence"/>
</dbReference>
<dbReference type="PANTHER" id="PTHR43163">
    <property type="entry name" value="DIPEPTIDE TRANSPORT SYSTEM PERMEASE PROTEIN DPPB-RELATED"/>
    <property type="match status" value="1"/>
</dbReference>
<keyword evidence="10" id="KW-1185">Reference proteome</keyword>
<dbReference type="InterPro" id="IPR035906">
    <property type="entry name" value="MetI-like_sf"/>
</dbReference>
<proteinExistence type="inferred from homology"/>
<keyword evidence="3" id="KW-1003">Cell membrane</keyword>
<dbReference type="EMBL" id="ASJR01000006">
    <property type="protein sequence ID" value="ERP32168.1"/>
    <property type="molecule type" value="Genomic_DNA"/>
</dbReference>
<dbReference type="CDD" id="cd06261">
    <property type="entry name" value="TM_PBP2"/>
    <property type="match status" value="1"/>
</dbReference>
<name>U7D899_9BACT</name>
<keyword evidence="4 7" id="KW-0812">Transmembrane</keyword>
<keyword evidence="6 7" id="KW-0472">Membrane</keyword>
<accession>U7D899</accession>
<keyword evidence="5 7" id="KW-1133">Transmembrane helix</keyword>
<dbReference type="SUPFAM" id="SSF161098">
    <property type="entry name" value="MetI-like"/>
    <property type="match status" value="1"/>
</dbReference>
<feature type="transmembrane region" description="Helical" evidence="7">
    <location>
        <begin position="12"/>
        <end position="32"/>
    </location>
</feature>
<evidence type="ECO:0000256" key="1">
    <source>
        <dbReference type="ARBA" id="ARBA00004651"/>
    </source>
</evidence>